<dbReference type="RefSeq" id="WP_133326463.1">
    <property type="nucleotide sequence ID" value="NZ_SMYL01000002.1"/>
</dbReference>
<dbReference type="InterPro" id="IPR016181">
    <property type="entry name" value="Acyl_CoA_acyltransferase"/>
</dbReference>
<protein>
    <submittedName>
        <fullName evidence="2">N-acetyltransferase</fullName>
    </submittedName>
</protein>
<dbReference type="PANTHER" id="PTHR43610:SF1">
    <property type="entry name" value="N-ACETYLTRANSFERASE DOMAIN-CONTAINING PROTEIN"/>
    <property type="match status" value="1"/>
</dbReference>
<reference evidence="2 3" key="1">
    <citation type="submission" date="2019-03" db="EMBL/GenBank/DDBJ databases">
        <title>Sapientia aquatica gen. nov., sp. nov., isolated from a crater lake.</title>
        <authorList>
            <person name="Felfoldi T."/>
            <person name="Szabo A."/>
            <person name="Toth E."/>
            <person name="Schumann P."/>
            <person name="Keki Z."/>
            <person name="Marialigeti K."/>
            <person name="Mathe I."/>
        </authorList>
    </citation>
    <scope>NUCLEOTIDE SEQUENCE [LARGE SCALE GENOMIC DNA]</scope>
    <source>
        <strain evidence="2 3">SA-152</strain>
    </source>
</reference>
<dbReference type="GO" id="GO:0016747">
    <property type="term" value="F:acyltransferase activity, transferring groups other than amino-acyl groups"/>
    <property type="evidence" value="ECO:0007669"/>
    <property type="project" value="InterPro"/>
</dbReference>
<accession>A0A4R5W3J3</accession>
<dbReference type="Proteomes" id="UP000294829">
    <property type="component" value="Unassembled WGS sequence"/>
</dbReference>
<comment type="caution">
    <text evidence="2">The sequence shown here is derived from an EMBL/GenBank/DDBJ whole genome shotgun (WGS) entry which is preliminary data.</text>
</comment>
<dbReference type="PROSITE" id="PS51186">
    <property type="entry name" value="GNAT"/>
    <property type="match status" value="1"/>
</dbReference>
<dbReference type="OrthoDB" id="5295305at2"/>
<keyword evidence="3" id="KW-1185">Reference proteome</keyword>
<proteinExistence type="predicted"/>
<sequence length="195" mass="22399">MQPITLSGRFATLEPLEQHHLPGLIEAASDGKLWTLFFTTVPNPDNIQTWFDIAIGLQKEGKALPFVIRENFSGNIVGSTRYCNVDAANKRLEIGYTWYAKRVQRTAINTECKLMLLRHAFEDLHCNAVEFRTDWFNQPSQRAIERLGAKRDGVLRNHTILPNGRVRDTVVYSILDSEWNGVRQNLTFKLERPTE</sequence>
<dbReference type="EMBL" id="SMYL01000002">
    <property type="protein sequence ID" value="TDK67324.1"/>
    <property type="molecule type" value="Genomic_DNA"/>
</dbReference>
<evidence type="ECO:0000259" key="1">
    <source>
        <dbReference type="PROSITE" id="PS51186"/>
    </source>
</evidence>
<dbReference type="Gene3D" id="3.40.630.30">
    <property type="match status" value="1"/>
</dbReference>
<feature type="domain" description="N-acetyltransferase" evidence="1">
    <location>
        <begin position="11"/>
        <end position="177"/>
    </location>
</feature>
<organism evidence="2 3">
    <name type="scientific">Sapientia aquatica</name>
    <dbReference type="NCBI Taxonomy" id="1549640"/>
    <lineage>
        <taxon>Bacteria</taxon>
        <taxon>Pseudomonadati</taxon>
        <taxon>Pseudomonadota</taxon>
        <taxon>Betaproteobacteria</taxon>
        <taxon>Burkholderiales</taxon>
        <taxon>Oxalobacteraceae</taxon>
        <taxon>Sapientia</taxon>
    </lineage>
</organism>
<keyword evidence="2" id="KW-0808">Transferase</keyword>
<dbReference type="PANTHER" id="PTHR43610">
    <property type="entry name" value="BLL6696 PROTEIN"/>
    <property type="match status" value="1"/>
</dbReference>
<dbReference type="SUPFAM" id="SSF55729">
    <property type="entry name" value="Acyl-CoA N-acyltransferases (Nat)"/>
    <property type="match status" value="1"/>
</dbReference>
<dbReference type="AlphaFoldDB" id="A0A4R5W3J3"/>
<name>A0A4R5W3J3_9BURK</name>
<gene>
    <name evidence="2" type="ORF">E2I14_06055</name>
</gene>
<evidence type="ECO:0000313" key="3">
    <source>
        <dbReference type="Proteomes" id="UP000294829"/>
    </source>
</evidence>
<dbReference type="Pfam" id="PF13302">
    <property type="entry name" value="Acetyltransf_3"/>
    <property type="match status" value="1"/>
</dbReference>
<evidence type="ECO:0000313" key="2">
    <source>
        <dbReference type="EMBL" id="TDK67324.1"/>
    </source>
</evidence>
<dbReference type="InterPro" id="IPR000182">
    <property type="entry name" value="GNAT_dom"/>
</dbReference>